<sequence length="281" mass="32660">KSSSRELPISLILKSFKNPLTFAIDDLEEKKMLRSRIEEQSKLILLLKHRADETLLRYLAMQNINSELNDQVAQMQNELISKTEHIEALEIRCNDLAIDKNAMEFQKKQSVQLMRENQQLRKELATCELKLQEQAAQLKSREEFLLGQLCDAQQRHTDAVKMCEGKPKAKKTVGKQHAVMESNKKESTSNVKKGKNKLLKMKKSKIIQVTLMWQFMEHLTFHFLRFELEAEAAVNTDLRVKSLQSDLEESKDFKALTEHSTNLLEQERNLNKRLRDAIGQI</sequence>
<evidence type="ECO:0000256" key="1">
    <source>
        <dbReference type="ARBA" id="ARBA00023054"/>
    </source>
</evidence>
<protein>
    <submittedName>
        <fullName evidence="3">Zgc:172182</fullName>
    </submittedName>
</protein>
<evidence type="ECO:0000256" key="2">
    <source>
        <dbReference type="SAM" id="Coils"/>
    </source>
</evidence>
<dbReference type="InterPro" id="IPR043450">
    <property type="entry name" value="CCDC89-like"/>
</dbReference>
<dbReference type="Ensembl" id="ENSORLT00000021441.2">
    <property type="protein sequence ID" value="ENSORLP00000021440.2"/>
    <property type="gene ID" value="ENSORLG00000017136.2"/>
</dbReference>
<dbReference type="HOGENOM" id="CLU_066884_0_0_1"/>
<dbReference type="AlphaFoldDB" id="H2MRQ8"/>
<name>H2MRQ8_ORYLA</name>
<keyword evidence="1 2" id="KW-0175">Coiled coil</keyword>
<organism evidence="3 4">
    <name type="scientific">Oryzias latipes</name>
    <name type="common">Japanese rice fish</name>
    <name type="synonym">Japanese killifish</name>
    <dbReference type="NCBI Taxonomy" id="8090"/>
    <lineage>
        <taxon>Eukaryota</taxon>
        <taxon>Metazoa</taxon>
        <taxon>Chordata</taxon>
        <taxon>Craniata</taxon>
        <taxon>Vertebrata</taxon>
        <taxon>Euteleostomi</taxon>
        <taxon>Actinopterygii</taxon>
        <taxon>Neopterygii</taxon>
        <taxon>Teleostei</taxon>
        <taxon>Neoteleostei</taxon>
        <taxon>Acanthomorphata</taxon>
        <taxon>Ovalentaria</taxon>
        <taxon>Atherinomorphae</taxon>
        <taxon>Beloniformes</taxon>
        <taxon>Adrianichthyidae</taxon>
        <taxon>Oryziinae</taxon>
        <taxon>Oryzias</taxon>
    </lineage>
</organism>
<dbReference type="Proteomes" id="UP000001038">
    <property type="component" value="Chromosome 21"/>
</dbReference>
<dbReference type="InParanoid" id="H2MRQ8"/>
<reference evidence="3" key="3">
    <citation type="submission" date="2025-09" db="UniProtKB">
        <authorList>
            <consortium name="Ensembl"/>
        </authorList>
    </citation>
    <scope>IDENTIFICATION</scope>
    <source>
        <strain evidence="3">Hd-rR</strain>
    </source>
</reference>
<dbReference type="PANTHER" id="PTHR34768">
    <property type="entry name" value="COILED-COIL DOMAIN-CONTAINING PROTEIN 89"/>
    <property type="match status" value="1"/>
</dbReference>
<evidence type="ECO:0000313" key="3">
    <source>
        <dbReference type="Ensembl" id="ENSORLP00000021440.2"/>
    </source>
</evidence>
<proteinExistence type="predicted"/>
<accession>H2MRQ8</accession>
<dbReference type="FunCoup" id="H2MRQ8">
    <property type="interactions" value="229"/>
</dbReference>
<keyword evidence="4" id="KW-1185">Reference proteome</keyword>
<feature type="coiled-coil region" evidence="2">
    <location>
        <begin position="58"/>
        <end position="137"/>
    </location>
</feature>
<reference evidence="3 4" key="1">
    <citation type="journal article" date="2007" name="Nature">
        <title>The medaka draft genome and insights into vertebrate genome evolution.</title>
        <authorList>
            <person name="Kasahara M."/>
            <person name="Naruse K."/>
            <person name="Sasaki S."/>
            <person name="Nakatani Y."/>
            <person name="Qu W."/>
            <person name="Ahsan B."/>
            <person name="Yamada T."/>
            <person name="Nagayasu Y."/>
            <person name="Doi K."/>
            <person name="Kasai Y."/>
            <person name="Jindo T."/>
            <person name="Kobayashi D."/>
            <person name="Shimada A."/>
            <person name="Toyoda A."/>
            <person name="Kuroki Y."/>
            <person name="Fujiyama A."/>
            <person name="Sasaki T."/>
            <person name="Shimizu A."/>
            <person name="Asakawa S."/>
            <person name="Shimizu N."/>
            <person name="Hashimoto S."/>
            <person name="Yang J."/>
            <person name="Lee Y."/>
            <person name="Matsushima K."/>
            <person name="Sugano S."/>
            <person name="Sakaizumi M."/>
            <person name="Narita T."/>
            <person name="Ohishi K."/>
            <person name="Haga S."/>
            <person name="Ohta F."/>
            <person name="Nomoto H."/>
            <person name="Nogata K."/>
            <person name="Morishita T."/>
            <person name="Endo T."/>
            <person name="Shin-I T."/>
            <person name="Takeda H."/>
            <person name="Morishita S."/>
            <person name="Kohara Y."/>
        </authorList>
    </citation>
    <scope>NUCLEOTIDE SEQUENCE [LARGE SCALE GENOMIC DNA]</scope>
    <source>
        <strain evidence="3 4">Hd-rR</strain>
    </source>
</reference>
<dbReference type="GeneTree" id="ENSGT00940000165617"/>
<evidence type="ECO:0000313" key="4">
    <source>
        <dbReference type="Proteomes" id="UP000001038"/>
    </source>
</evidence>
<reference evidence="3" key="2">
    <citation type="submission" date="2025-08" db="UniProtKB">
        <authorList>
            <consortium name="Ensembl"/>
        </authorList>
    </citation>
    <scope>IDENTIFICATION</scope>
    <source>
        <strain evidence="3">Hd-rR</strain>
    </source>
</reference>
<dbReference type="PANTHER" id="PTHR34768:SF2">
    <property type="entry name" value="COILED-COIL DOMAIN CONTAINING 89"/>
    <property type="match status" value="1"/>
</dbReference>
<dbReference type="eggNOG" id="ENOG502QU10">
    <property type="taxonomic scope" value="Eukaryota"/>
</dbReference>
<dbReference type="Bgee" id="ENSORLG00000017136">
    <property type="expression patterns" value="Expressed in testis and 7 other cell types or tissues"/>
</dbReference>